<dbReference type="GeneTree" id="ENSGT00940000155454"/>
<dbReference type="SMART" id="SM00284">
    <property type="entry name" value="OLF"/>
    <property type="match status" value="1"/>
</dbReference>
<evidence type="ECO:0000256" key="2">
    <source>
        <dbReference type="ARBA" id="ARBA00022525"/>
    </source>
</evidence>
<reference evidence="5" key="2">
    <citation type="submission" date="2025-09" db="UniProtKB">
        <authorList>
            <consortium name="Ensembl"/>
        </authorList>
    </citation>
    <scope>IDENTIFICATION</scope>
</reference>
<feature type="domain" description="Olfactomedin-like" evidence="4">
    <location>
        <begin position="56"/>
        <end position="305"/>
    </location>
</feature>
<dbReference type="Proteomes" id="UP000265160">
    <property type="component" value="Unplaced"/>
</dbReference>
<sequence length="320" mass="37154">MSELKITVMMETLNRLEKTYDKNLILVTRREYLKVQLQLEECERRHQELFYPNIGSCAHTGITKLSKPIVSQLNAHLNAGYKFDRESMYWYSGYTSASIIDIRFYTNYKNLILRNHFQHHSLQTSWRGTGTNFIFRDNTLYYQINSPFGLAKLNFTTMAYESRVIPKASSGFSYAYFSSQNFDFAADETGLWVTYATQQSAGRMVIAKINEASFGIEEKMETSIYKPGVSNAFMVCGTLYAVRTIDTITEEIFYKYDTKTKEELTSVFPLRGSREVLNLHYNPADQKLYMYNDGYYVQYHLWFNHTAVATTTTAPQVLLT</sequence>
<dbReference type="GO" id="GO:0007165">
    <property type="term" value="P:signal transduction"/>
    <property type="evidence" value="ECO:0007669"/>
    <property type="project" value="TreeGrafter"/>
</dbReference>
<dbReference type="AlphaFoldDB" id="A0A3P9D0G2"/>
<dbReference type="Ensembl" id="ENSMZET00005028968.1">
    <property type="protein sequence ID" value="ENSMZEP00005028073.1"/>
    <property type="gene ID" value="ENSMZEG00005020946.1"/>
</dbReference>
<dbReference type="Pfam" id="PF02191">
    <property type="entry name" value="OLF"/>
    <property type="match status" value="1"/>
</dbReference>
<evidence type="ECO:0000256" key="1">
    <source>
        <dbReference type="ARBA" id="ARBA00004613"/>
    </source>
</evidence>
<evidence type="ECO:0000313" key="6">
    <source>
        <dbReference type="Proteomes" id="UP000265160"/>
    </source>
</evidence>
<evidence type="ECO:0000256" key="3">
    <source>
        <dbReference type="PROSITE-ProRule" id="PRU00446"/>
    </source>
</evidence>
<comment type="caution">
    <text evidence="3">Lacks conserved residue(s) required for the propagation of feature annotation.</text>
</comment>
<dbReference type="PANTHER" id="PTHR23192">
    <property type="entry name" value="OLFACTOMEDIN-RELATED"/>
    <property type="match status" value="1"/>
</dbReference>
<evidence type="ECO:0000259" key="4">
    <source>
        <dbReference type="PROSITE" id="PS51132"/>
    </source>
</evidence>
<evidence type="ECO:0000313" key="5">
    <source>
        <dbReference type="Ensembl" id="ENSMZEP00005028073.1"/>
    </source>
</evidence>
<name>A0A3P9D0G2_9CICH</name>
<comment type="subcellular location">
    <subcellularLocation>
        <location evidence="1">Secreted</location>
    </subcellularLocation>
</comment>
<dbReference type="GO" id="GO:0005615">
    <property type="term" value="C:extracellular space"/>
    <property type="evidence" value="ECO:0007669"/>
    <property type="project" value="TreeGrafter"/>
</dbReference>
<dbReference type="PANTHER" id="PTHR23192:SF7">
    <property type="entry name" value="OLFACTOMEDIN-4"/>
    <property type="match status" value="1"/>
</dbReference>
<proteinExistence type="predicted"/>
<keyword evidence="2" id="KW-0964">Secreted</keyword>
<keyword evidence="6" id="KW-1185">Reference proteome</keyword>
<dbReference type="PROSITE" id="PS51132">
    <property type="entry name" value="OLF"/>
    <property type="match status" value="1"/>
</dbReference>
<dbReference type="InterPro" id="IPR003112">
    <property type="entry name" value="Olfac-like_dom"/>
</dbReference>
<dbReference type="InterPro" id="IPR050605">
    <property type="entry name" value="Olfactomedin-like_domain"/>
</dbReference>
<organism evidence="5 6">
    <name type="scientific">Maylandia zebra</name>
    <name type="common">zebra mbuna</name>
    <dbReference type="NCBI Taxonomy" id="106582"/>
    <lineage>
        <taxon>Eukaryota</taxon>
        <taxon>Metazoa</taxon>
        <taxon>Chordata</taxon>
        <taxon>Craniata</taxon>
        <taxon>Vertebrata</taxon>
        <taxon>Euteleostomi</taxon>
        <taxon>Actinopterygii</taxon>
        <taxon>Neopterygii</taxon>
        <taxon>Teleostei</taxon>
        <taxon>Neoteleostei</taxon>
        <taxon>Acanthomorphata</taxon>
        <taxon>Ovalentaria</taxon>
        <taxon>Cichlomorphae</taxon>
        <taxon>Cichliformes</taxon>
        <taxon>Cichlidae</taxon>
        <taxon>African cichlids</taxon>
        <taxon>Pseudocrenilabrinae</taxon>
        <taxon>Haplochromini</taxon>
        <taxon>Maylandia</taxon>
        <taxon>Maylandia zebra complex</taxon>
    </lineage>
</organism>
<accession>A0A3P9D0G2</accession>
<protein>
    <recommendedName>
        <fullName evidence="4">Olfactomedin-like domain-containing protein</fullName>
    </recommendedName>
</protein>
<reference evidence="5" key="1">
    <citation type="submission" date="2025-08" db="UniProtKB">
        <authorList>
            <consortium name="Ensembl"/>
        </authorList>
    </citation>
    <scope>IDENTIFICATION</scope>
</reference>